<dbReference type="InterPro" id="IPR036236">
    <property type="entry name" value="Znf_C2H2_sf"/>
</dbReference>
<sequence>MLASPTSNIQRRHRQHRRQNSTPVSLEAAKVPNLPAPAMQRYAMHRHGMSLDQRAPNLQSGQLSQGSDESMSNAGVYQQNQNVLREAQQQRLTRQGPPYFELPNVSASSAEYQSFSQDGLDGFTNPSSSENFPNNACMGPDAFGAENQDPRNQHLKASFGHIQQQQQQQLGNANMPYGSGLNPQYVNDATWNSYLVDNSGLPQGFDKSVPGGIRRMSVQSDLSQHSQRPSTPINQINSNYFPITPATTPFRHTSELAPYSQNVNGSPTKNLQTPQSAFMQRAKSLQGVPGSNFTEPKVDVPSPPDTAPINFEPFDTANNQESDFESSEFQTVTKSESFNTTSKREEQHHSQPSSASVSFQSSPELAFMPLPGENSGKNPKVPIVPATPSRASPKKPVNVTSTKPKLSPRPASIDSLNLDSRIKASITETGITIEEIASYISGPDEDGKWICLHPGCDRRFGRKENIKSHIQTHLGDRQYKCNHCDKCFVRGHDLKRHAKIHTGDKPYECLCGNVFARHDALTRHRQRGMCIGGYQGVVRKTTKRGRPKKNRPDMEERQEKAARTREKVAAKAAASSVSGSESSCSSPPTKGFENMSIRGSSPTEEVAMFAPNNYCLPSDVFTFTPPASPGYSTGNKPSPAGSHRPYTPSTDDGNLTRSPSKQALEQIPEELSDLPPISEAAEGLDSEAAMNSTANNLSSPETVPGLTGSSTESDIDFFINQDASSSFDKDQFPGFNESEMSSLPDFATGSTFGDLDLFQGKPSLNDEFLVEYNDNPSDVFFQ</sequence>
<dbReference type="GeneID" id="25318651"/>
<feature type="region of interest" description="Disordered" evidence="8">
    <location>
        <begin position="540"/>
        <end position="598"/>
    </location>
</feature>
<dbReference type="GO" id="GO:0005634">
    <property type="term" value="C:nucleus"/>
    <property type="evidence" value="ECO:0007669"/>
    <property type="project" value="UniProtKB-SubCell"/>
</dbReference>
<name>A0A0F4YPW7_RASE3</name>
<feature type="compositionally biased region" description="Basic residues" evidence="8">
    <location>
        <begin position="540"/>
        <end position="549"/>
    </location>
</feature>
<feature type="compositionally biased region" description="Polar residues" evidence="8">
    <location>
        <begin position="647"/>
        <end position="659"/>
    </location>
</feature>
<dbReference type="GO" id="GO:0000981">
    <property type="term" value="F:DNA-binding transcription factor activity, RNA polymerase II-specific"/>
    <property type="evidence" value="ECO:0007669"/>
    <property type="project" value="TreeGrafter"/>
</dbReference>
<keyword evidence="6" id="KW-0539">Nucleus</keyword>
<feature type="region of interest" description="Disordered" evidence="8">
    <location>
        <begin position="692"/>
        <end position="713"/>
    </location>
</feature>
<dbReference type="AlphaFoldDB" id="A0A0F4YPW7"/>
<evidence type="ECO:0000256" key="7">
    <source>
        <dbReference type="PROSITE-ProRule" id="PRU00042"/>
    </source>
</evidence>
<dbReference type="EMBL" id="LASV01000330">
    <property type="protein sequence ID" value="KKA19663.1"/>
    <property type="molecule type" value="Genomic_DNA"/>
</dbReference>
<feature type="compositionally biased region" description="Low complexity" evidence="8">
    <location>
        <begin position="350"/>
        <end position="363"/>
    </location>
</feature>
<dbReference type="GO" id="GO:0000977">
    <property type="term" value="F:RNA polymerase II transcription regulatory region sequence-specific DNA binding"/>
    <property type="evidence" value="ECO:0007669"/>
    <property type="project" value="TreeGrafter"/>
</dbReference>
<dbReference type="RefSeq" id="XP_013326275.1">
    <property type="nucleotide sequence ID" value="XM_013470821.1"/>
</dbReference>
<evidence type="ECO:0000256" key="5">
    <source>
        <dbReference type="ARBA" id="ARBA00022833"/>
    </source>
</evidence>
<comment type="caution">
    <text evidence="10">The sequence shown here is derived from an EMBL/GenBank/DDBJ whole genome shotgun (WGS) entry which is preliminary data.</text>
</comment>
<feature type="compositionally biased region" description="Basic residues" evidence="8">
    <location>
        <begin position="10"/>
        <end position="19"/>
    </location>
</feature>
<evidence type="ECO:0000313" key="11">
    <source>
        <dbReference type="Proteomes" id="UP000053958"/>
    </source>
</evidence>
<keyword evidence="3" id="KW-0677">Repeat</keyword>
<evidence type="ECO:0000256" key="8">
    <source>
        <dbReference type="SAM" id="MobiDB-lite"/>
    </source>
</evidence>
<protein>
    <submittedName>
        <fullName evidence="10">C2H2 transcription factor Swi5</fullName>
    </submittedName>
</protein>
<evidence type="ECO:0000259" key="9">
    <source>
        <dbReference type="PROSITE" id="PS50157"/>
    </source>
</evidence>
<dbReference type="PANTHER" id="PTHR24381">
    <property type="entry name" value="ZINC FINGER PROTEIN"/>
    <property type="match status" value="1"/>
</dbReference>
<evidence type="ECO:0000256" key="3">
    <source>
        <dbReference type="ARBA" id="ARBA00022737"/>
    </source>
</evidence>
<feature type="region of interest" description="Disordered" evidence="8">
    <location>
        <begin position="627"/>
        <end position="659"/>
    </location>
</feature>
<dbReference type="InterPro" id="IPR013087">
    <property type="entry name" value="Znf_C2H2_type"/>
</dbReference>
<feature type="domain" description="C2H2-type" evidence="9">
    <location>
        <begin position="449"/>
        <end position="478"/>
    </location>
</feature>
<organism evidence="10 11">
    <name type="scientific">Rasamsonia emersonii (strain ATCC 16479 / CBS 393.64 / IMI 116815)</name>
    <dbReference type="NCBI Taxonomy" id="1408163"/>
    <lineage>
        <taxon>Eukaryota</taxon>
        <taxon>Fungi</taxon>
        <taxon>Dikarya</taxon>
        <taxon>Ascomycota</taxon>
        <taxon>Pezizomycotina</taxon>
        <taxon>Eurotiomycetes</taxon>
        <taxon>Eurotiomycetidae</taxon>
        <taxon>Eurotiales</taxon>
        <taxon>Trichocomaceae</taxon>
        <taxon>Rasamsonia</taxon>
    </lineage>
</organism>
<gene>
    <name evidence="10" type="ORF">T310_6349</name>
</gene>
<evidence type="ECO:0000256" key="2">
    <source>
        <dbReference type="ARBA" id="ARBA00022723"/>
    </source>
</evidence>
<dbReference type="SUPFAM" id="SSF57667">
    <property type="entry name" value="beta-beta-alpha zinc fingers"/>
    <property type="match status" value="2"/>
</dbReference>
<accession>A0A0F4YPW7</accession>
<dbReference type="SMART" id="SM00355">
    <property type="entry name" value="ZnF_C2H2"/>
    <property type="match status" value="2"/>
</dbReference>
<feature type="compositionally biased region" description="Basic and acidic residues" evidence="8">
    <location>
        <begin position="550"/>
        <end position="569"/>
    </location>
</feature>
<reference evidence="10 11" key="1">
    <citation type="submission" date="2015-04" db="EMBL/GenBank/DDBJ databases">
        <authorList>
            <person name="Heijne W.H."/>
            <person name="Fedorova N.D."/>
            <person name="Nierman W.C."/>
            <person name="Vollebregt A.W."/>
            <person name="Zhao Z."/>
            <person name="Wu L."/>
            <person name="Kumar M."/>
            <person name="Stam H."/>
            <person name="van den Berg M.A."/>
            <person name="Pel H.J."/>
        </authorList>
    </citation>
    <scope>NUCLEOTIDE SEQUENCE [LARGE SCALE GENOMIC DNA]</scope>
    <source>
        <strain evidence="10 11">CBS 393.64</strain>
    </source>
</reference>
<dbReference type="PANTHER" id="PTHR24381:SF393">
    <property type="entry name" value="CHROMATIN-LINKED ADAPTOR FOR MSL PROTEINS, ISOFORM B"/>
    <property type="match status" value="1"/>
</dbReference>
<comment type="subcellular location">
    <subcellularLocation>
        <location evidence="1">Nucleus</location>
    </subcellularLocation>
</comment>
<dbReference type="OrthoDB" id="8117402at2759"/>
<dbReference type="Gene3D" id="3.30.160.60">
    <property type="entry name" value="Classic Zinc Finger"/>
    <property type="match status" value="3"/>
</dbReference>
<feature type="compositionally biased region" description="Polar residues" evidence="8">
    <location>
        <begin position="692"/>
        <end position="712"/>
    </location>
</feature>
<proteinExistence type="predicted"/>
<dbReference type="STRING" id="1408163.A0A0F4YPW7"/>
<evidence type="ECO:0000313" key="10">
    <source>
        <dbReference type="EMBL" id="KKA19663.1"/>
    </source>
</evidence>
<evidence type="ECO:0000256" key="1">
    <source>
        <dbReference type="ARBA" id="ARBA00004123"/>
    </source>
</evidence>
<dbReference type="FunFam" id="3.30.160.60:FF:001649">
    <property type="entry name" value="C2H2 transcription factor Swi5"/>
    <property type="match status" value="1"/>
</dbReference>
<evidence type="ECO:0000256" key="4">
    <source>
        <dbReference type="ARBA" id="ARBA00022771"/>
    </source>
</evidence>
<evidence type="ECO:0000256" key="6">
    <source>
        <dbReference type="ARBA" id="ARBA00023242"/>
    </source>
</evidence>
<feature type="domain" description="C2H2-type" evidence="9">
    <location>
        <begin position="479"/>
        <end position="506"/>
    </location>
</feature>
<dbReference type="Proteomes" id="UP000053958">
    <property type="component" value="Unassembled WGS sequence"/>
</dbReference>
<dbReference type="GO" id="GO:0008270">
    <property type="term" value="F:zinc ion binding"/>
    <property type="evidence" value="ECO:0007669"/>
    <property type="project" value="UniProtKB-KW"/>
</dbReference>
<keyword evidence="4 7" id="KW-0863">Zinc-finger</keyword>
<feature type="region of interest" description="Disordered" evidence="8">
    <location>
        <begin position="287"/>
        <end position="412"/>
    </location>
</feature>
<dbReference type="PROSITE" id="PS00028">
    <property type="entry name" value="ZINC_FINGER_C2H2_1"/>
    <property type="match status" value="2"/>
</dbReference>
<keyword evidence="5" id="KW-0862">Zinc</keyword>
<dbReference type="PROSITE" id="PS50157">
    <property type="entry name" value="ZINC_FINGER_C2H2_2"/>
    <property type="match status" value="2"/>
</dbReference>
<feature type="region of interest" description="Disordered" evidence="8">
    <location>
        <begin position="1"/>
        <end position="35"/>
    </location>
</feature>
<keyword evidence="2" id="KW-0479">Metal-binding</keyword>
<feature type="compositionally biased region" description="Low complexity" evidence="8">
    <location>
        <begin position="570"/>
        <end position="591"/>
    </location>
</feature>
<keyword evidence="11" id="KW-1185">Reference proteome</keyword>
<feature type="compositionally biased region" description="Polar residues" evidence="8">
    <location>
        <begin position="316"/>
        <end position="341"/>
    </location>
</feature>
<dbReference type="Pfam" id="PF00096">
    <property type="entry name" value="zf-C2H2"/>
    <property type="match status" value="1"/>
</dbReference>
<dbReference type="FunFam" id="3.30.160.60:FF:000504">
    <property type="entry name" value="C2H2 transcription factor swi5"/>
    <property type="match status" value="1"/>
</dbReference>